<keyword evidence="1" id="KW-0812">Transmembrane</keyword>
<dbReference type="STRING" id="146018.BN2156_04663"/>
<keyword evidence="1" id="KW-0472">Membrane</keyword>
<keyword evidence="3" id="KW-1185">Reference proteome</keyword>
<organism evidence="2 3">
    <name type="scientific">Mycolicibacterium neworleansense</name>
    <dbReference type="NCBI Taxonomy" id="146018"/>
    <lineage>
        <taxon>Bacteria</taxon>
        <taxon>Bacillati</taxon>
        <taxon>Actinomycetota</taxon>
        <taxon>Actinomycetes</taxon>
        <taxon>Mycobacteriales</taxon>
        <taxon>Mycobacteriaceae</taxon>
        <taxon>Mycolicibacterium</taxon>
    </lineage>
</organism>
<evidence type="ECO:0000313" key="3">
    <source>
        <dbReference type="Proteomes" id="UP000199147"/>
    </source>
</evidence>
<proteinExistence type="predicted"/>
<protein>
    <recommendedName>
        <fullName evidence="4">Integral membrane protein</fullName>
    </recommendedName>
</protein>
<dbReference type="Pfam" id="PF08592">
    <property type="entry name" value="Anthrone_oxy"/>
    <property type="match status" value="1"/>
</dbReference>
<dbReference type="EMBL" id="CWKH01000002">
    <property type="protein sequence ID" value="CRZ17771.1"/>
    <property type="molecule type" value="Genomic_DNA"/>
</dbReference>
<keyword evidence="1" id="KW-1133">Transmembrane helix</keyword>
<feature type="transmembrane region" description="Helical" evidence="1">
    <location>
        <begin position="106"/>
        <end position="126"/>
    </location>
</feature>
<gene>
    <name evidence="2" type="ORF">BN2156_04663</name>
</gene>
<accession>A0A0H5RVG5</accession>
<sequence length="178" mass="18703">MESGFLPMERLASASLTEAMTISPVVVLTAAAALGSAAAGGIFYAFSTFVMRGLDRTGPVEAVTAMRGMNAEANTNAPFLLFLFGSALLSLIVGGTAVAQIGRPGSWILLAGAIFGVLGVVITIAFNVPLNNHLDRIDLADAAAEWQNYLTSWTAWNHVRTASGFIGAVLLLISLRYR</sequence>
<dbReference type="AlphaFoldDB" id="A0A0H5RVG5"/>
<feature type="transmembrane region" description="Helical" evidence="1">
    <location>
        <begin position="21"/>
        <end position="46"/>
    </location>
</feature>
<evidence type="ECO:0000313" key="2">
    <source>
        <dbReference type="EMBL" id="CRZ17771.1"/>
    </source>
</evidence>
<evidence type="ECO:0000256" key="1">
    <source>
        <dbReference type="SAM" id="Phobius"/>
    </source>
</evidence>
<dbReference type="InterPro" id="IPR013901">
    <property type="entry name" value="Anthrone_oxy"/>
</dbReference>
<name>A0A0H5RVG5_9MYCO</name>
<feature type="transmembrane region" description="Helical" evidence="1">
    <location>
        <begin position="79"/>
        <end position="99"/>
    </location>
</feature>
<evidence type="ECO:0008006" key="4">
    <source>
        <dbReference type="Google" id="ProtNLM"/>
    </source>
</evidence>
<dbReference type="Proteomes" id="UP000199147">
    <property type="component" value="Unassembled WGS sequence"/>
</dbReference>
<reference evidence="3" key="1">
    <citation type="submission" date="2015-07" db="EMBL/GenBank/DDBJ databases">
        <authorList>
            <person name="Urmite Genomes"/>
        </authorList>
    </citation>
    <scope>NUCLEOTIDE SEQUENCE [LARGE SCALE GENOMIC DNA]</scope>
    <source>
        <strain evidence="3">type strain: ATCC 49404</strain>
    </source>
</reference>